<evidence type="ECO:0000256" key="1">
    <source>
        <dbReference type="SAM" id="MobiDB-lite"/>
    </source>
</evidence>
<proteinExistence type="predicted"/>
<dbReference type="AlphaFoldDB" id="M7X300"/>
<organism evidence="2 3">
    <name type="scientific">Entamoeba histolytica HM-3:IMSS</name>
    <dbReference type="NCBI Taxonomy" id="885315"/>
    <lineage>
        <taxon>Eukaryota</taxon>
        <taxon>Amoebozoa</taxon>
        <taxon>Evosea</taxon>
        <taxon>Archamoebae</taxon>
        <taxon>Mastigamoebida</taxon>
        <taxon>Entamoebidae</taxon>
        <taxon>Entamoeba</taxon>
    </lineage>
</organism>
<keyword evidence="2" id="KW-0067">ATP-binding</keyword>
<dbReference type="EMBL" id="KB637960">
    <property type="protein sequence ID" value="EMS14368.1"/>
    <property type="molecule type" value="Genomic_DNA"/>
</dbReference>
<keyword evidence="2" id="KW-0547">Nucleotide-binding</keyword>
<dbReference type="Proteomes" id="UP000030780">
    <property type="component" value="Unassembled WGS sequence"/>
</dbReference>
<name>M7X300_ENTHI</name>
<feature type="compositionally biased region" description="Acidic residues" evidence="1">
    <location>
        <begin position="45"/>
        <end position="59"/>
    </location>
</feature>
<keyword evidence="2" id="KW-0238">DNA-binding</keyword>
<evidence type="ECO:0000313" key="2">
    <source>
        <dbReference type="EMBL" id="EMS14368.1"/>
    </source>
</evidence>
<dbReference type="VEuPathDB" id="AmoebaDB:KM1_046200"/>
<evidence type="ECO:0000313" key="3">
    <source>
        <dbReference type="Proteomes" id="UP000030780"/>
    </source>
</evidence>
<dbReference type="GO" id="GO:0003677">
    <property type="term" value="F:DNA binding"/>
    <property type="evidence" value="ECO:0007669"/>
    <property type="project" value="UniProtKB-KW"/>
</dbReference>
<reference evidence="2 3" key="1">
    <citation type="submission" date="2013-01" db="EMBL/GenBank/DDBJ databases">
        <authorList>
            <person name="Inman J."/>
            <person name="Zafar N."/>
            <person name="Lorenzi H."/>
            <person name="Caler E."/>
        </authorList>
    </citation>
    <scope>NUCLEOTIDE SEQUENCE [LARGE SCALE GENOMIC DNA]</scope>
    <source>
        <strain evidence="2 3">HM-3:IMSS</strain>
    </source>
</reference>
<keyword evidence="2" id="KW-0347">Helicase</keyword>
<feature type="region of interest" description="Disordered" evidence="1">
    <location>
        <begin position="1"/>
        <end position="69"/>
    </location>
</feature>
<accession>M7X300</accession>
<dbReference type="GO" id="GO:0004386">
    <property type="term" value="F:helicase activity"/>
    <property type="evidence" value="ECO:0007669"/>
    <property type="project" value="UniProtKB-KW"/>
</dbReference>
<gene>
    <name evidence="2" type="ORF">KM1_046200</name>
</gene>
<keyword evidence="2" id="KW-0378">Hydrolase</keyword>
<protein>
    <submittedName>
        <fullName evidence="2">Chromodomain-helicase-DNA-binding protein, putative</fullName>
    </submittedName>
</protein>
<sequence length="103" mass="11739">MNSPVHPKVERRITLLETEEENSNGMSEDEKKEEIESSDESISVDMDEESGDNDEDDVNVQETISTKKEKGLKVQEELGIGNPVVRHLRERDQTKTRVVKVKS</sequence>